<dbReference type="AlphaFoldDB" id="A0A061ACY8"/>
<reference evidence="4" key="1">
    <citation type="submission" date="2014-05" db="EMBL/GenBank/DDBJ databases">
        <authorList>
            <person name="Kube M."/>
        </authorList>
    </citation>
    <scope>NUCLEOTIDE SEQUENCE [LARGE SCALE GENOMIC DNA]</scope>
</reference>
<dbReference type="PANTHER" id="PTHR40446">
    <property type="entry name" value="N-ACETYLGLUCOSAMINE-1-PHOSPHODIESTER ALPHA-N-ACETYLGLUCOSAMINIDASE"/>
    <property type="match status" value="1"/>
</dbReference>
<keyword evidence="4" id="KW-1185">Reference proteome</keyword>
<feature type="chain" id="PRO_5001593814" description="Phosphodiester glycosidase domain-containing protein" evidence="1">
    <location>
        <begin position="25"/>
        <end position="521"/>
    </location>
</feature>
<feature type="domain" description="Phosphodiester glycosidase" evidence="2">
    <location>
        <begin position="261"/>
        <end position="406"/>
    </location>
</feature>
<feature type="signal peptide" evidence="1">
    <location>
        <begin position="1"/>
        <end position="24"/>
    </location>
</feature>
<dbReference type="InParanoid" id="A0A061ACY8"/>
<evidence type="ECO:0000313" key="4">
    <source>
        <dbReference type="Proteomes" id="UP000032434"/>
    </source>
</evidence>
<dbReference type="InterPro" id="IPR018711">
    <property type="entry name" value="NAGPA"/>
</dbReference>
<evidence type="ECO:0000256" key="1">
    <source>
        <dbReference type="SAM" id="SignalP"/>
    </source>
</evidence>
<accession>A0A061ACY8</accession>
<dbReference type="KEGG" id="aoc:Aocu_12010"/>
<evidence type="ECO:0000313" key="3">
    <source>
        <dbReference type="EMBL" id="CDR31274.1"/>
    </source>
</evidence>
<dbReference type="Proteomes" id="UP000032434">
    <property type="component" value="Chromosome 1"/>
</dbReference>
<dbReference type="EMBL" id="LK028559">
    <property type="protein sequence ID" value="CDR31274.1"/>
    <property type="molecule type" value="Genomic_DNA"/>
</dbReference>
<name>A0A061ACY8_9MOLU</name>
<sequence length="521" mass="58507">MKKLMITLFLAMMFVLLATPNAHGASDFRFVNETRERRFVEGIEHIAVKGQLTYNGETKSQHYNYLGVNTQTTDYNIVTVDNYQPFAWGMSNLLVQIDTAKQRFPHLDFVGGVNGDFYDINNTGRANQTHIVNFEVILRGSTGSSRTAVGFTDDGDMIYGTPSYLGQHINILNEYRELKMRIKVNRINALPQNDLEVSIYHDNVVSEIPDGYHKVVVKASDIKKDANDNRNYSKGVMESRTTEPVTVSERYFVLVGKMFQDENLITDKDTILVQELLGNGFENARFSMGAGQMLVQNGNVLHDQFESLPSTNMAHFRHPRTAIGQKSDGTIFFLVVDGRDILAGKNGVKYSELGELMKMHGAVVAFNLDGGGSSTMVLRNEESGEYDVLNTLSDGRIRSVSNGLIFAKGDLEPVFVQIPYPDTRTPYDAPTGLYMDESGIFHFLGNDENKHYTLKINGKEMYLTKETLPLLLAPGQYEIEVRVKGNETYSTSAYSETYTYNVHKADVQRILDLMRQMASGS</sequence>
<dbReference type="STRING" id="35623.Aocu_12010"/>
<dbReference type="OrthoDB" id="9816453at2"/>
<dbReference type="RefSeq" id="WP_045749708.1">
    <property type="nucleotide sequence ID" value="NZ_FUZK01000001.1"/>
</dbReference>
<proteinExistence type="predicted"/>
<evidence type="ECO:0000259" key="2">
    <source>
        <dbReference type="Pfam" id="PF09992"/>
    </source>
</evidence>
<organism evidence="3 4">
    <name type="scientific">Acholeplasma oculi</name>
    <dbReference type="NCBI Taxonomy" id="35623"/>
    <lineage>
        <taxon>Bacteria</taxon>
        <taxon>Bacillati</taxon>
        <taxon>Mycoplasmatota</taxon>
        <taxon>Mollicutes</taxon>
        <taxon>Acholeplasmatales</taxon>
        <taxon>Acholeplasmataceae</taxon>
        <taxon>Acholeplasma</taxon>
    </lineage>
</organism>
<keyword evidence="1" id="KW-0732">Signal</keyword>
<dbReference type="HOGENOM" id="CLU_523413_0_0_14"/>
<dbReference type="PANTHER" id="PTHR40446:SF2">
    <property type="entry name" value="N-ACETYLGLUCOSAMINE-1-PHOSPHODIESTER ALPHA-N-ACETYLGLUCOSAMINIDASE"/>
    <property type="match status" value="1"/>
</dbReference>
<dbReference type="PATRIC" id="fig|35623.3.peg.1201"/>
<dbReference type="Pfam" id="PF09992">
    <property type="entry name" value="NAGPA"/>
    <property type="match status" value="1"/>
</dbReference>
<gene>
    <name evidence="3" type="ORF">Aocu_12010</name>
</gene>
<protein>
    <recommendedName>
        <fullName evidence="2">Phosphodiester glycosidase domain-containing protein</fullName>
    </recommendedName>
</protein>